<dbReference type="Proteomes" id="UP000321085">
    <property type="component" value="Unassembled WGS sequence"/>
</dbReference>
<reference evidence="1 2" key="1">
    <citation type="submission" date="2019-07" db="EMBL/GenBank/DDBJ databases">
        <title>Whole genome shotgun sequence of Microvirga aerophila NBRC 106136.</title>
        <authorList>
            <person name="Hosoyama A."/>
            <person name="Uohara A."/>
            <person name="Ohji S."/>
            <person name="Ichikawa N."/>
        </authorList>
    </citation>
    <scope>NUCLEOTIDE SEQUENCE [LARGE SCALE GENOMIC DNA]</scope>
    <source>
        <strain evidence="1 2">NBRC 106136</strain>
    </source>
</reference>
<evidence type="ECO:0000313" key="2">
    <source>
        <dbReference type="Proteomes" id="UP000321085"/>
    </source>
</evidence>
<dbReference type="EMBL" id="BJYU01000257">
    <property type="protein sequence ID" value="GEO18843.1"/>
    <property type="molecule type" value="Genomic_DNA"/>
</dbReference>
<comment type="caution">
    <text evidence="1">The sequence shown here is derived from an EMBL/GenBank/DDBJ whole genome shotgun (WGS) entry which is preliminary data.</text>
</comment>
<sequence length="89" mass="10209">MMSAIESIGEAWSLGWRIRMRCAHGKRDGMKSIRECLYEADLDMETLVCTREQEFPLSTLAERLKCPRRGSHRVALVFEPPPSRDRATA</sequence>
<protein>
    <submittedName>
        <fullName evidence="1">Uncharacterized protein</fullName>
    </submittedName>
</protein>
<dbReference type="RefSeq" id="WP_174800026.1">
    <property type="nucleotide sequence ID" value="NZ_QOIO01000132.1"/>
</dbReference>
<accession>A0A512C3Q6</accession>
<name>A0A512C3Q6_9HYPH</name>
<dbReference type="AlphaFoldDB" id="A0A512C3Q6"/>
<organism evidence="1 2">
    <name type="scientific">Microvirga aerophila</name>
    <dbReference type="NCBI Taxonomy" id="670291"/>
    <lineage>
        <taxon>Bacteria</taxon>
        <taxon>Pseudomonadati</taxon>
        <taxon>Pseudomonadota</taxon>
        <taxon>Alphaproteobacteria</taxon>
        <taxon>Hyphomicrobiales</taxon>
        <taxon>Methylobacteriaceae</taxon>
        <taxon>Microvirga</taxon>
    </lineage>
</organism>
<evidence type="ECO:0000313" key="1">
    <source>
        <dbReference type="EMBL" id="GEO18843.1"/>
    </source>
</evidence>
<proteinExistence type="predicted"/>
<keyword evidence="2" id="KW-1185">Reference proteome</keyword>
<gene>
    <name evidence="1" type="ORF">MAE02_65390</name>
</gene>